<accession>A0A8C5ZIW0</accession>
<keyword evidence="3" id="KW-1185">Reference proteome</keyword>
<organism evidence="2 3">
    <name type="scientific">Marmota marmota marmota</name>
    <name type="common">Alpine marmot</name>
    <dbReference type="NCBI Taxonomy" id="9994"/>
    <lineage>
        <taxon>Eukaryota</taxon>
        <taxon>Metazoa</taxon>
        <taxon>Chordata</taxon>
        <taxon>Craniata</taxon>
        <taxon>Vertebrata</taxon>
        <taxon>Euteleostomi</taxon>
        <taxon>Mammalia</taxon>
        <taxon>Eutheria</taxon>
        <taxon>Euarchontoglires</taxon>
        <taxon>Glires</taxon>
        <taxon>Rodentia</taxon>
        <taxon>Sciuromorpha</taxon>
        <taxon>Sciuridae</taxon>
        <taxon>Xerinae</taxon>
        <taxon>Marmotini</taxon>
        <taxon>Marmota</taxon>
    </lineage>
</organism>
<reference evidence="2" key="2">
    <citation type="submission" date="2025-09" db="UniProtKB">
        <authorList>
            <consortium name="Ensembl"/>
        </authorList>
    </citation>
    <scope>IDENTIFICATION</scope>
</reference>
<evidence type="ECO:0000313" key="3">
    <source>
        <dbReference type="Proteomes" id="UP000694407"/>
    </source>
</evidence>
<sequence>MFSASPAASRRCLPLAIAQTERVPIVGGQVLLPLHQHRAPGRGDQATARGAWTHHLGPRRALARGTQRGPPRARPGWDRLSLRAPQVLLPGKEPCRLHSGGSESGRSVC</sequence>
<evidence type="ECO:0000256" key="1">
    <source>
        <dbReference type="SAM" id="MobiDB-lite"/>
    </source>
</evidence>
<proteinExistence type="predicted"/>
<evidence type="ECO:0000313" key="2">
    <source>
        <dbReference type="Ensembl" id="ENSMMMP00000015482.1"/>
    </source>
</evidence>
<reference evidence="2" key="1">
    <citation type="submission" date="2025-08" db="UniProtKB">
        <authorList>
            <consortium name="Ensembl"/>
        </authorList>
    </citation>
    <scope>IDENTIFICATION</scope>
</reference>
<protein>
    <submittedName>
        <fullName evidence="2">Uncharacterized protein</fullName>
    </submittedName>
</protein>
<dbReference type="Ensembl" id="ENSMMMT00000017657.1">
    <property type="protein sequence ID" value="ENSMMMP00000015482.1"/>
    <property type="gene ID" value="ENSMMMG00000013812.1"/>
</dbReference>
<dbReference type="Proteomes" id="UP000694407">
    <property type="component" value="Unplaced"/>
</dbReference>
<name>A0A8C5ZIW0_MARMA</name>
<feature type="region of interest" description="Disordered" evidence="1">
    <location>
        <begin position="54"/>
        <end position="79"/>
    </location>
</feature>
<dbReference type="AlphaFoldDB" id="A0A8C5ZIW0"/>